<evidence type="ECO:0000313" key="1">
    <source>
        <dbReference type="EMBL" id="RHW67374.1"/>
    </source>
</evidence>
<name>A0A3L6KSF2_9TRYP</name>
<evidence type="ECO:0000313" key="2">
    <source>
        <dbReference type="Proteomes" id="UP000266743"/>
    </source>
</evidence>
<dbReference type="AlphaFoldDB" id="A0A3L6KSF2"/>
<comment type="caution">
    <text evidence="1">The sequence shown here is derived from an EMBL/GenBank/DDBJ whole genome shotgun (WGS) entry which is preliminary data.</text>
</comment>
<proteinExistence type="predicted"/>
<reference evidence="1 2" key="1">
    <citation type="submission" date="2018-09" db="EMBL/GenBank/DDBJ databases">
        <title>whole genome sequence of T. equiperdum IVM-t1 strain.</title>
        <authorList>
            <person name="Suganuma K."/>
        </authorList>
    </citation>
    <scope>NUCLEOTIDE SEQUENCE [LARGE SCALE GENOMIC DNA]</scope>
    <source>
        <strain evidence="1 2">IVM-t1</strain>
    </source>
</reference>
<dbReference type="EMBL" id="QSBY01000013">
    <property type="protein sequence ID" value="RHW67374.1"/>
    <property type="molecule type" value="Genomic_DNA"/>
</dbReference>
<sequence length="168" mass="18764">MCTSTITQGASTTGIKQALQQITDAVREWEQTSQRNAKSAEEIVFNVATSSEFASRAYLLATGKPPNPEETSAVTVNTVQIKKDVQNTAQAFKDTFLEGLFKEDLSIPSTLKITNNKLKEISEPELQKLTDYLRQELLFSTKVEARKKCLKTNTEYLDAKKRVPEPSC</sequence>
<organism evidence="1 2">
    <name type="scientific">Trypanosoma brucei equiperdum</name>
    <dbReference type="NCBI Taxonomy" id="630700"/>
    <lineage>
        <taxon>Eukaryota</taxon>
        <taxon>Discoba</taxon>
        <taxon>Euglenozoa</taxon>
        <taxon>Kinetoplastea</taxon>
        <taxon>Metakinetoplastina</taxon>
        <taxon>Trypanosomatida</taxon>
        <taxon>Trypanosomatidae</taxon>
        <taxon>Trypanosoma</taxon>
    </lineage>
</organism>
<dbReference type="Proteomes" id="UP000266743">
    <property type="component" value="Unassembled WGS sequence"/>
</dbReference>
<protein>
    <submittedName>
        <fullName evidence="1">Uncharacterized protein</fullName>
    </submittedName>
</protein>
<gene>
    <name evidence="1" type="ORF">DPX39_000015500</name>
</gene>
<accession>A0A3L6KSF2</accession>